<keyword evidence="3" id="KW-1185">Reference proteome</keyword>
<organism evidence="2 3">
    <name type="scientific">Puccinia triticina</name>
    <dbReference type="NCBI Taxonomy" id="208348"/>
    <lineage>
        <taxon>Eukaryota</taxon>
        <taxon>Fungi</taxon>
        <taxon>Dikarya</taxon>
        <taxon>Basidiomycota</taxon>
        <taxon>Pucciniomycotina</taxon>
        <taxon>Pucciniomycetes</taxon>
        <taxon>Pucciniales</taxon>
        <taxon>Pucciniaceae</taxon>
        <taxon>Puccinia</taxon>
    </lineage>
</organism>
<sequence>MTRHSTVILPKVTSQPIGTTLILIVPIATNQPQPIPPQPLHPEGQALDFDSVNAATNL</sequence>
<dbReference type="RefSeq" id="XP_053024756.1">
    <property type="nucleotide sequence ID" value="XM_053160820.1"/>
</dbReference>
<evidence type="ECO:0000256" key="1">
    <source>
        <dbReference type="SAM" id="MobiDB-lite"/>
    </source>
</evidence>
<dbReference type="Proteomes" id="UP001164743">
    <property type="component" value="Chromosome 10A"/>
</dbReference>
<name>A0ABY7CYK5_9BASI</name>
<evidence type="ECO:0000313" key="3">
    <source>
        <dbReference type="Proteomes" id="UP001164743"/>
    </source>
</evidence>
<protein>
    <submittedName>
        <fullName evidence="2">Uncharacterized protein</fullName>
    </submittedName>
</protein>
<gene>
    <name evidence="2" type="ORF">PtA15_10A625</name>
</gene>
<reference evidence="2" key="1">
    <citation type="submission" date="2022-10" db="EMBL/GenBank/DDBJ databases">
        <title>Puccinia triticina Genome sequencing and assembly.</title>
        <authorList>
            <person name="Li C."/>
        </authorList>
    </citation>
    <scope>NUCLEOTIDE SEQUENCE</scope>
    <source>
        <strain evidence="2">Pt15</strain>
    </source>
</reference>
<accession>A0ABY7CYK5</accession>
<evidence type="ECO:0000313" key="2">
    <source>
        <dbReference type="EMBL" id="WAQ89201.1"/>
    </source>
</evidence>
<dbReference type="EMBL" id="CP110430">
    <property type="protein sequence ID" value="WAQ89201.1"/>
    <property type="molecule type" value="Genomic_DNA"/>
</dbReference>
<feature type="region of interest" description="Disordered" evidence="1">
    <location>
        <begin position="32"/>
        <end position="58"/>
    </location>
</feature>
<dbReference type="GeneID" id="77801715"/>
<proteinExistence type="predicted"/>